<dbReference type="RefSeq" id="WP_075193825.1">
    <property type="nucleotide sequence ID" value="NZ_JADKNN010000015.1"/>
</dbReference>
<comment type="similarity">
    <text evidence="2 6">Belongs to the CitG/MdcB family.</text>
</comment>
<dbReference type="EC" id="2.4.2.52" evidence="6"/>
<dbReference type="GO" id="GO:0051191">
    <property type="term" value="P:prosthetic group biosynthetic process"/>
    <property type="evidence" value="ECO:0007669"/>
    <property type="project" value="TreeGrafter"/>
</dbReference>
<evidence type="ECO:0000313" key="10">
    <source>
        <dbReference type="Proteomes" id="UP000469927"/>
    </source>
</evidence>
<reference evidence="7 10" key="2">
    <citation type="submission" date="2019-08" db="EMBL/GenBank/DDBJ databases">
        <title>Prevalence, distribution, and phylogeny of type two toxin-antitoxin genes possessed by Cronobacter species where C. sakazakii homologs follow sequence type lineages.</title>
        <authorList>
            <person name="Finkelstein S."/>
            <person name="Negrete F."/>
            <person name="Jang H."/>
            <person name="Gopinath G.R."/>
            <person name="Tall B.D."/>
        </authorList>
    </citation>
    <scope>NUCLEOTIDE SEQUENCE [LARGE SCALE GENOMIC DNA]</scope>
    <source>
        <strain evidence="7 10">MOD1_GK1257</strain>
    </source>
</reference>
<evidence type="ECO:0000313" key="9">
    <source>
        <dbReference type="Proteomes" id="UP000244378"/>
    </source>
</evidence>
<organism evidence="8 9">
    <name type="scientific">Cronobacter muytjensii</name>
    <dbReference type="NCBI Taxonomy" id="413501"/>
    <lineage>
        <taxon>Bacteria</taxon>
        <taxon>Pseudomonadati</taxon>
        <taxon>Pseudomonadota</taxon>
        <taxon>Gammaproteobacteria</taxon>
        <taxon>Enterobacterales</taxon>
        <taxon>Enterobacteriaceae</taxon>
        <taxon>Cronobacter</taxon>
    </lineage>
</organism>
<sequence>MTGLPATEPRPARVPDVPSLAVAALYAELNLTPKPGLVDCANSGAHEDMDHALFVASIKAIAPWLRVFYAQGAQDAGHPESDMLRRLRSTGLACEQAMFSATGGVNTHKGGIFSLGLLCAAAGRLAAQGEPLTAATLCMTVSAMACGIVARELAHGRRAATAGERLYRQFGLTGARGEAESGFATVRRHVLPFWQHAPGDKGLHQALLRLMAVNPDTNLVSRGGLEGLRYVQEYASGLLACGWDNRALRAMDKALIARRLSPGGSADLLAVSWLLAALPG</sequence>
<dbReference type="GO" id="GO:0016757">
    <property type="term" value="F:glycosyltransferase activity"/>
    <property type="evidence" value="ECO:0007669"/>
    <property type="project" value="UniProtKB-KW"/>
</dbReference>
<gene>
    <name evidence="6 8" type="primary">citG</name>
    <name evidence="8" type="ORF">AUN14_17605</name>
    <name evidence="7" type="ORF">FZI19_15270</name>
</gene>
<keyword evidence="4 6" id="KW-0547">Nucleotide-binding</keyword>
<evidence type="ECO:0000256" key="5">
    <source>
        <dbReference type="ARBA" id="ARBA00022840"/>
    </source>
</evidence>
<evidence type="ECO:0000313" key="8">
    <source>
        <dbReference type="EMBL" id="PUX10611.1"/>
    </source>
</evidence>
<accession>A0A2T7AN96</accession>
<dbReference type="GO" id="GO:0005524">
    <property type="term" value="F:ATP binding"/>
    <property type="evidence" value="ECO:0007669"/>
    <property type="project" value="UniProtKB-KW"/>
</dbReference>
<dbReference type="PANTHER" id="PTHR30201:SF2">
    <property type="entry name" value="2-(5''-TRIPHOSPHORIBOSYL)-3'-DEPHOSPHOCOENZYME-A SYNTHASE"/>
    <property type="match status" value="1"/>
</dbReference>
<dbReference type="InterPro" id="IPR002736">
    <property type="entry name" value="CitG"/>
</dbReference>
<keyword evidence="5 6" id="KW-0067">ATP-binding</keyword>
<dbReference type="InterPro" id="IPR017551">
    <property type="entry name" value="TriPribosyl-deP-CoA_syn_CitG"/>
</dbReference>
<name>A0A2T7AN96_9ENTR</name>
<dbReference type="EMBL" id="WAGD01000046">
    <property type="protein sequence ID" value="KAB0875638.1"/>
    <property type="molecule type" value="Genomic_DNA"/>
</dbReference>
<keyword evidence="10" id="KW-1185">Reference proteome</keyword>
<dbReference type="Proteomes" id="UP000469927">
    <property type="component" value="Unassembled WGS sequence"/>
</dbReference>
<dbReference type="HAMAP" id="MF_00397">
    <property type="entry name" value="CitG"/>
    <property type="match status" value="1"/>
</dbReference>
<dbReference type="Gene3D" id="1.10.4200.10">
    <property type="entry name" value="Triphosphoribosyl-dephospho-CoA protein"/>
    <property type="match status" value="1"/>
</dbReference>
<proteinExistence type="inferred from homology"/>
<evidence type="ECO:0000256" key="6">
    <source>
        <dbReference type="HAMAP-Rule" id="MF_00397"/>
    </source>
</evidence>
<dbReference type="Proteomes" id="UP000244378">
    <property type="component" value="Unassembled WGS sequence"/>
</dbReference>
<dbReference type="AlphaFoldDB" id="A0A2T7AN96"/>
<keyword evidence="3 6" id="KW-0808">Transferase</keyword>
<dbReference type="NCBIfam" id="TIGR03125">
    <property type="entry name" value="citrate_citG"/>
    <property type="match status" value="1"/>
</dbReference>
<comment type="catalytic activity">
    <reaction evidence="1 6">
        <text>3'-dephospho-CoA + ATP = 2'-(5''-triphospho-alpha-D-ribosyl)-3'-dephospho-CoA + adenine</text>
        <dbReference type="Rhea" id="RHEA:15117"/>
        <dbReference type="ChEBI" id="CHEBI:16708"/>
        <dbReference type="ChEBI" id="CHEBI:30616"/>
        <dbReference type="ChEBI" id="CHEBI:57328"/>
        <dbReference type="ChEBI" id="CHEBI:61378"/>
        <dbReference type="EC" id="2.4.2.52"/>
    </reaction>
</comment>
<dbReference type="OrthoDB" id="114886at2"/>
<keyword evidence="7" id="KW-0328">Glycosyltransferase</keyword>
<dbReference type="GO" id="GO:0046917">
    <property type="term" value="F:triphosphoribosyl-dephospho-CoA synthase activity"/>
    <property type="evidence" value="ECO:0007669"/>
    <property type="project" value="UniProtKB-UniRule"/>
</dbReference>
<evidence type="ECO:0000313" key="7">
    <source>
        <dbReference type="EMBL" id="KAB0875638.1"/>
    </source>
</evidence>
<dbReference type="PANTHER" id="PTHR30201">
    <property type="entry name" value="TRIPHOSPHORIBOSYL-DEPHOSPHO-COA SYNTHASE"/>
    <property type="match status" value="1"/>
</dbReference>
<evidence type="ECO:0000256" key="3">
    <source>
        <dbReference type="ARBA" id="ARBA00022679"/>
    </source>
</evidence>
<evidence type="ECO:0000256" key="2">
    <source>
        <dbReference type="ARBA" id="ARBA00006812"/>
    </source>
</evidence>
<dbReference type="EMBL" id="MSAE01000040">
    <property type="protein sequence ID" value="PUX10611.1"/>
    <property type="molecule type" value="Genomic_DNA"/>
</dbReference>
<evidence type="ECO:0000256" key="1">
    <source>
        <dbReference type="ARBA" id="ARBA00001210"/>
    </source>
</evidence>
<comment type="caution">
    <text evidence="8">The sequence shown here is derived from an EMBL/GenBank/DDBJ whole genome shotgun (WGS) entry which is preliminary data.</text>
</comment>
<protein>
    <recommendedName>
        <fullName evidence="6">Probable 2-(5''-triphosphoribosyl)-3'-dephosphocoenzyme-A synthase</fullName>
        <shortName evidence="6">2-(5''-triphosphoribosyl)-3'-dephospho-CoA synthase</shortName>
        <ecNumber evidence="6">2.4.2.52</ecNumber>
    </recommendedName>
</protein>
<evidence type="ECO:0000256" key="4">
    <source>
        <dbReference type="ARBA" id="ARBA00022741"/>
    </source>
</evidence>
<reference evidence="8 9" key="1">
    <citation type="submission" date="2016-12" db="EMBL/GenBank/DDBJ databases">
        <title>Analysis of the Molecular Diversity Among Cronobacter Species Isolated from Filth Flies Using a Pan Genomic DNA Microarray.</title>
        <authorList>
            <person name="Pava-Ripoll M."/>
            <person name="Tall B."/>
            <person name="Farber J."/>
            <person name="Fanning S."/>
            <person name="Lehner A."/>
            <person name="Stephan R."/>
            <person name="Pagotto F."/>
            <person name="Iverson C."/>
            <person name="Ziobro G."/>
            <person name="Miller A."/>
            <person name="Pearson R."/>
            <person name="Yan Q."/>
            <person name="Kim M."/>
            <person name="Jeong S."/>
            <person name="Park J."/>
            <person name="Jun S."/>
            <person name="Choi H."/>
            <person name="Chung T."/>
            <person name="Yoo Y."/>
            <person name="Park E."/>
            <person name="Hwang S."/>
            <person name="Lee B."/>
            <person name="Sathyamoorthy V."/>
            <person name="Carter L."/>
            <person name="Mammel M."/>
            <person name="Jackson S."/>
            <person name="Kothary M."/>
            <person name="Patel I."/>
            <person name="Grim C."/>
            <person name="Gopinath G."/>
            <person name="Gangiredla J."/>
            <person name="Chase H."/>
        </authorList>
    </citation>
    <scope>NUCLEOTIDE SEQUENCE [LARGE SCALE GENOMIC DNA]</scope>
    <source>
        <strain evidence="8 9">MOD1-Md1s</strain>
    </source>
</reference>
<dbReference type="Pfam" id="PF01874">
    <property type="entry name" value="CitG"/>
    <property type="match status" value="1"/>
</dbReference>